<reference evidence="3" key="1">
    <citation type="submission" date="2013-03" db="EMBL/GenBank/DDBJ databases">
        <title>The Genome Sequence of Anopheles christyi ACHKN1017.</title>
        <authorList>
            <consortium name="The Broad Institute Genomics Platform"/>
            <person name="Neafsey D.E."/>
            <person name="Besansky N."/>
            <person name="Walker B."/>
            <person name="Young S.K."/>
            <person name="Zeng Q."/>
            <person name="Gargeya S."/>
            <person name="Fitzgerald M."/>
            <person name="Haas B."/>
            <person name="Abouelleil A."/>
            <person name="Allen A.W."/>
            <person name="Alvarado L."/>
            <person name="Arachchi H.M."/>
            <person name="Berlin A.M."/>
            <person name="Chapman S.B."/>
            <person name="Gainer-Dewar J."/>
            <person name="Goldberg J."/>
            <person name="Griggs A."/>
            <person name="Gujja S."/>
            <person name="Hansen M."/>
            <person name="Howarth C."/>
            <person name="Imamovic A."/>
            <person name="Ireland A."/>
            <person name="Larimer J."/>
            <person name="McCowan C."/>
            <person name="Murphy C."/>
            <person name="Pearson M."/>
            <person name="Poon T.W."/>
            <person name="Priest M."/>
            <person name="Roberts A."/>
            <person name="Saif S."/>
            <person name="Shea T."/>
            <person name="Sisk P."/>
            <person name="Sykes S."/>
            <person name="Wortman J."/>
            <person name="Nusbaum C."/>
            <person name="Birren B."/>
        </authorList>
    </citation>
    <scope>NUCLEOTIDE SEQUENCE [LARGE SCALE GENOMIC DNA]</scope>
    <source>
        <strain evidence="3">ACHKN1017</strain>
    </source>
</reference>
<reference evidence="2" key="2">
    <citation type="submission" date="2020-05" db="UniProtKB">
        <authorList>
            <consortium name="EnsemblMetazoa"/>
        </authorList>
    </citation>
    <scope>IDENTIFICATION</scope>
    <source>
        <strain evidence="2">ACHKN1017</strain>
    </source>
</reference>
<dbReference type="VEuPathDB" id="VectorBase:ACHR000920"/>
<name>A0A182JQY8_9DIPT</name>
<dbReference type="STRING" id="43041.A0A182JQY8"/>
<evidence type="ECO:0000313" key="2">
    <source>
        <dbReference type="EnsemblMetazoa" id="ACHR000920-PA"/>
    </source>
</evidence>
<evidence type="ECO:0000313" key="3">
    <source>
        <dbReference type="Proteomes" id="UP000075881"/>
    </source>
</evidence>
<feature type="compositionally biased region" description="Polar residues" evidence="1">
    <location>
        <begin position="150"/>
        <end position="166"/>
    </location>
</feature>
<protein>
    <submittedName>
        <fullName evidence="2">Uncharacterized protein</fullName>
    </submittedName>
</protein>
<dbReference type="AlphaFoldDB" id="A0A182JQY8"/>
<feature type="compositionally biased region" description="Low complexity" evidence="1">
    <location>
        <begin position="102"/>
        <end position="149"/>
    </location>
</feature>
<sequence>MYEFEEILRSTHGVRFSGASVNSVTISSTVVKRRPAPQITVASGPQVLSPKRLRTTALPGVAAAALPALGNCLVPAHPSAAAAAAAAAALLQHQIQQHHHQQQQQQQQQQQHLQQLHHQQSISAEAQVQQVQQSISPQPNQVPVSVSSALTSQSPLGTNPVSSTGSAAVGVGQPPMFSSPVVAQSNTVVSNPSMNGALNVNAANNNHTGIGQTGQSTTGNLKMDSSMGQMTPMAPLALSQSMDSVNTASNEEEYKKTIPGVNDTLKT</sequence>
<dbReference type="Proteomes" id="UP000075881">
    <property type="component" value="Unassembled WGS sequence"/>
</dbReference>
<feature type="region of interest" description="Disordered" evidence="1">
    <location>
        <begin position="95"/>
        <end position="166"/>
    </location>
</feature>
<keyword evidence="3" id="KW-1185">Reference proteome</keyword>
<proteinExistence type="predicted"/>
<organism evidence="2 3">
    <name type="scientific">Anopheles christyi</name>
    <dbReference type="NCBI Taxonomy" id="43041"/>
    <lineage>
        <taxon>Eukaryota</taxon>
        <taxon>Metazoa</taxon>
        <taxon>Ecdysozoa</taxon>
        <taxon>Arthropoda</taxon>
        <taxon>Hexapoda</taxon>
        <taxon>Insecta</taxon>
        <taxon>Pterygota</taxon>
        <taxon>Neoptera</taxon>
        <taxon>Endopterygota</taxon>
        <taxon>Diptera</taxon>
        <taxon>Nematocera</taxon>
        <taxon>Culicoidea</taxon>
        <taxon>Culicidae</taxon>
        <taxon>Anophelinae</taxon>
        <taxon>Anopheles</taxon>
    </lineage>
</organism>
<evidence type="ECO:0000256" key="1">
    <source>
        <dbReference type="SAM" id="MobiDB-lite"/>
    </source>
</evidence>
<accession>A0A182JQY8</accession>
<dbReference type="EnsemblMetazoa" id="ACHR000920-RA">
    <property type="protein sequence ID" value="ACHR000920-PA"/>
    <property type="gene ID" value="ACHR000920"/>
</dbReference>